<dbReference type="InterPro" id="IPR032675">
    <property type="entry name" value="LRR_dom_sf"/>
</dbReference>
<comment type="caution">
    <text evidence="6">The sequence shown here is derived from an EMBL/GenBank/DDBJ whole genome shotgun (WGS) entry which is preliminary data.</text>
</comment>
<keyword evidence="4" id="KW-0812">Transmembrane</keyword>
<evidence type="ECO:0000256" key="1">
    <source>
        <dbReference type="ARBA" id="ARBA00022614"/>
    </source>
</evidence>
<dbReference type="PANTHER" id="PTHR48064">
    <property type="entry name" value="OS01G0750400 PROTEIN"/>
    <property type="match status" value="1"/>
</dbReference>
<evidence type="ECO:0000259" key="5">
    <source>
        <dbReference type="Pfam" id="PF23598"/>
    </source>
</evidence>
<dbReference type="Pfam" id="PF23598">
    <property type="entry name" value="LRR_14"/>
    <property type="match status" value="1"/>
</dbReference>
<gene>
    <name evidence="6" type="ORF">SEMRO_1276_G258540.1</name>
</gene>
<feature type="domain" description="Disease resistance R13L4/SHOC-2-like LRR" evidence="5">
    <location>
        <begin position="324"/>
        <end position="473"/>
    </location>
</feature>
<name>A0A9N8EIE0_9STRA</name>
<feature type="compositionally biased region" description="Low complexity" evidence="3">
    <location>
        <begin position="163"/>
        <end position="176"/>
    </location>
</feature>
<dbReference type="Gene3D" id="3.80.10.10">
    <property type="entry name" value="Ribonuclease Inhibitor"/>
    <property type="match status" value="3"/>
</dbReference>
<keyword evidence="4" id="KW-1133">Transmembrane helix</keyword>
<accession>A0A9N8EIE0</accession>
<keyword evidence="2" id="KW-0677">Repeat</keyword>
<protein>
    <submittedName>
        <fullName evidence="6">Leucine Rich Repeat</fullName>
    </submittedName>
</protein>
<evidence type="ECO:0000313" key="6">
    <source>
        <dbReference type="EMBL" id="CAB9522187.1"/>
    </source>
</evidence>
<feature type="transmembrane region" description="Helical" evidence="4">
    <location>
        <begin position="124"/>
        <end position="148"/>
    </location>
</feature>
<evidence type="ECO:0000256" key="2">
    <source>
        <dbReference type="ARBA" id="ARBA00022737"/>
    </source>
</evidence>
<feature type="region of interest" description="Disordered" evidence="3">
    <location>
        <begin position="158"/>
        <end position="177"/>
    </location>
</feature>
<proteinExistence type="predicted"/>
<dbReference type="InterPro" id="IPR055414">
    <property type="entry name" value="LRR_R13L4/SHOC2-like"/>
</dbReference>
<dbReference type="PANTHER" id="PTHR48064:SF6">
    <property type="entry name" value="RECEPTOR-LIKE PROTEIN KINASE 2"/>
    <property type="match status" value="1"/>
</dbReference>
<reference evidence="6" key="1">
    <citation type="submission" date="2020-06" db="EMBL/GenBank/DDBJ databases">
        <authorList>
            <consortium name="Plant Systems Biology data submission"/>
        </authorList>
    </citation>
    <scope>NUCLEOTIDE SEQUENCE</scope>
    <source>
        <strain evidence="6">D6</strain>
    </source>
</reference>
<evidence type="ECO:0000256" key="3">
    <source>
        <dbReference type="SAM" id="MobiDB-lite"/>
    </source>
</evidence>
<dbReference type="EMBL" id="CAICTM010001274">
    <property type="protein sequence ID" value="CAB9522187.1"/>
    <property type="molecule type" value="Genomic_DNA"/>
</dbReference>
<keyword evidence="4" id="KW-0472">Membrane</keyword>
<feature type="region of interest" description="Disordered" evidence="3">
    <location>
        <begin position="79"/>
        <end position="118"/>
    </location>
</feature>
<evidence type="ECO:0000256" key="4">
    <source>
        <dbReference type="SAM" id="Phobius"/>
    </source>
</evidence>
<dbReference type="AlphaFoldDB" id="A0A9N8EIE0"/>
<dbReference type="OrthoDB" id="46558at2759"/>
<dbReference type="FunFam" id="3.80.10.10:FF:000041">
    <property type="entry name" value="LRR receptor-like serine/threonine-protein kinase ERECTA"/>
    <property type="match status" value="1"/>
</dbReference>
<keyword evidence="7" id="KW-1185">Reference proteome</keyword>
<keyword evidence="1" id="KW-0433">Leucine-rich repeat</keyword>
<dbReference type="InterPro" id="IPR053038">
    <property type="entry name" value="RLP_Defense"/>
</dbReference>
<sequence>MDNTKSANTASVPQEPNLVMEQMQSAFHAMIEPLPVDCDASVAVSHNGMALARASSRRPRSVPGAHAVVATVVVTGEDPEIGITSPDPASPNLAEARPVDEEANLPEAEVYDPSRRRDSRKENLMFTCKVMALGILVLLAITVPTVLLRRTHDSTEYKDASSTDTTTTTNTNMDPTQPSVVDQILSLLPVESVKAIDPANSGSTTAQSKAFKWLLGDPSLGTYSNKRIIQRFALATFYHSTEGPRWFRNDNWLNYSSHECNWYMSHDLAGNEQNACCRQRRYTCGENLTIHNPQGLYEKIYLRNNNVNGELPPELFLLTSMDALVLSECPELRGSLASTIGNMENLRFVDLRKNKLLSGSIPTEVGLLTNLVQINIIYTRVTGSIPSELGLLSSNLTKIFIDSNMMSGAIPSEIGRLTNLQYLQLFGQSLKGEVPTEFGMLTSLTRLALSDNRLTGPLPSLGALSDLTDLHLDGNSFTGTISSSVGLMFGLKSFVLGDNLITGTLASEIGLLFNLQILSVEKNNIGGSIPQELSLLANNGSLVSLSVAGNVNLLGTIPQAMCSMGTNSTTCPQIEWRVISGGCGLTFDCTNLLCGCSCPVCSWPNGQ</sequence>
<organism evidence="6 7">
    <name type="scientific">Seminavis robusta</name>
    <dbReference type="NCBI Taxonomy" id="568900"/>
    <lineage>
        <taxon>Eukaryota</taxon>
        <taxon>Sar</taxon>
        <taxon>Stramenopiles</taxon>
        <taxon>Ochrophyta</taxon>
        <taxon>Bacillariophyta</taxon>
        <taxon>Bacillariophyceae</taxon>
        <taxon>Bacillariophycidae</taxon>
        <taxon>Naviculales</taxon>
        <taxon>Naviculaceae</taxon>
        <taxon>Seminavis</taxon>
    </lineage>
</organism>
<dbReference type="SUPFAM" id="SSF52058">
    <property type="entry name" value="L domain-like"/>
    <property type="match status" value="1"/>
</dbReference>
<evidence type="ECO:0000313" key="7">
    <source>
        <dbReference type="Proteomes" id="UP001153069"/>
    </source>
</evidence>
<dbReference type="Proteomes" id="UP001153069">
    <property type="component" value="Unassembled WGS sequence"/>
</dbReference>